<keyword evidence="5" id="KW-1185">Reference proteome</keyword>
<evidence type="ECO:0000313" key="4">
    <source>
        <dbReference type="EMBL" id="MFC4337639.1"/>
    </source>
</evidence>
<feature type="compositionally biased region" description="Polar residues" evidence="2">
    <location>
        <begin position="546"/>
        <end position="564"/>
    </location>
</feature>
<protein>
    <submittedName>
        <fullName evidence="4">DUF222 domain-containing protein</fullName>
    </submittedName>
</protein>
<dbReference type="EMBL" id="JBHSDK010000046">
    <property type="protein sequence ID" value="MFC4337639.1"/>
    <property type="molecule type" value="Genomic_DNA"/>
</dbReference>
<gene>
    <name evidence="4" type="ORF">ACFPET_20800</name>
</gene>
<name>A0ABV8U4D8_9ACTN</name>
<dbReference type="Proteomes" id="UP001595823">
    <property type="component" value="Unassembled WGS sequence"/>
</dbReference>
<dbReference type="Pfam" id="PF02720">
    <property type="entry name" value="DUF222"/>
    <property type="match status" value="1"/>
</dbReference>
<dbReference type="InterPro" id="IPR003615">
    <property type="entry name" value="HNH_nuc"/>
</dbReference>
<proteinExistence type="inferred from homology"/>
<evidence type="ECO:0000259" key="3">
    <source>
        <dbReference type="SMART" id="SM00507"/>
    </source>
</evidence>
<comment type="similarity">
    <text evidence="1">Belongs to the Rv1128c/1148c/1588c/1702c/1945/3466 family.</text>
</comment>
<dbReference type="CDD" id="cd00085">
    <property type="entry name" value="HNHc"/>
    <property type="match status" value="1"/>
</dbReference>
<dbReference type="Gene3D" id="1.10.30.50">
    <property type="match status" value="1"/>
</dbReference>
<sequence>MKHFDSSDQYTTDESSDSTHIRRNTHAAQTPTVQASKMDMNAAEGRPNPITDPHRAAPVDTLARKVSAALTSSAHSHRNIERQILRNVITAVDHDIPTSSDGMSCIRDWLSTYGLHPDVARNVSTIAVKGKKYPSLKNAALDGTAGIHPVARAMTALESGGAALRHAVHSPYKAGPQVSPYDNSVQCLSPADTVLQHCIHAPDRHLREHLDHLKVTLTEELSTQEEHSEQALQYVNLTRTPTNMYSLDGLLSQKTGSLLQKFFTSAIEPPRAADAARDEDRVLPSMANARAEALHQAIASYAAHGDVPVRHGHTATLSLTADLDTLRGAPTGRIVRLEGSPISIAQARALACDADVIPGVFDYGKGELVDLGTKKRLANLALRRKLEAEQPDGCVWPQCSRPVHWLEHHHIEHWVDGGPTSPENLVLACRHHHGRFHTGEWSIAKHGPGRFTITHVSGRVLRADTLVEPIRRRGNRRAFDNSVTADETFEKYDALPIDLLPQERAPMYRPMINAAVNATESRRIDRELSVARRRIRQRQQERRNEATQSKPHTTDNTCIHSAHTSVHRAGGTAIPVQRTNRSTHRPPYGSPSTSASSNDDEAELWRSTGWFHFGQSASAYHARFRPHRTDGVHSHVPNLSGRVVANAAITHGPIPRQRHAGTSSYPMNFKVHPQRRAKVSRRS</sequence>
<dbReference type="Pfam" id="PF01844">
    <property type="entry name" value="HNH"/>
    <property type="match status" value="1"/>
</dbReference>
<evidence type="ECO:0000256" key="2">
    <source>
        <dbReference type="SAM" id="MobiDB-lite"/>
    </source>
</evidence>
<feature type="domain" description="HNH nuclease" evidence="3">
    <location>
        <begin position="385"/>
        <end position="434"/>
    </location>
</feature>
<feature type="region of interest" description="Disordered" evidence="2">
    <location>
        <begin position="654"/>
        <end position="683"/>
    </location>
</feature>
<feature type="compositionally biased region" description="Polar residues" evidence="2">
    <location>
        <begin position="26"/>
        <end position="35"/>
    </location>
</feature>
<feature type="compositionally biased region" description="Basic residues" evidence="2">
    <location>
        <begin position="672"/>
        <end position="683"/>
    </location>
</feature>
<dbReference type="RefSeq" id="WP_380624832.1">
    <property type="nucleotide sequence ID" value="NZ_JBHSDK010000046.1"/>
</dbReference>
<accession>A0ABV8U4D8</accession>
<feature type="region of interest" description="Disordered" evidence="2">
    <location>
        <begin position="1"/>
        <end position="36"/>
    </location>
</feature>
<feature type="region of interest" description="Disordered" evidence="2">
    <location>
        <begin position="528"/>
        <end position="600"/>
    </location>
</feature>
<dbReference type="InterPro" id="IPR003870">
    <property type="entry name" value="DUF222"/>
</dbReference>
<evidence type="ECO:0000313" key="5">
    <source>
        <dbReference type="Proteomes" id="UP001595823"/>
    </source>
</evidence>
<dbReference type="InterPro" id="IPR002711">
    <property type="entry name" value="HNH"/>
</dbReference>
<reference evidence="5" key="1">
    <citation type="journal article" date="2019" name="Int. J. Syst. Evol. Microbiol.">
        <title>The Global Catalogue of Microorganisms (GCM) 10K type strain sequencing project: providing services to taxonomists for standard genome sequencing and annotation.</title>
        <authorList>
            <consortium name="The Broad Institute Genomics Platform"/>
            <consortium name="The Broad Institute Genome Sequencing Center for Infectious Disease"/>
            <person name="Wu L."/>
            <person name="Ma J."/>
        </authorList>
    </citation>
    <scope>NUCLEOTIDE SEQUENCE [LARGE SCALE GENOMIC DNA]</scope>
    <source>
        <strain evidence="5">IBRC-M 10908</strain>
    </source>
</reference>
<evidence type="ECO:0000256" key="1">
    <source>
        <dbReference type="ARBA" id="ARBA00023450"/>
    </source>
</evidence>
<dbReference type="SMART" id="SM00507">
    <property type="entry name" value="HNHc"/>
    <property type="match status" value="1"/>
</dbReference>
<comment type="caution">
    <text evidence="4">The sequence shown here is derived from an EMBL/GenBank/DDBJ whole genome shotgun (WGS) entry which is preliminary data.</text>
</comment>
<organism evidence="4 5">
    <name type="scientific">Salininema proteolyticum</name>
    <dbReference type="NCBI Taxonomy" id="1607685"/>
    <lineage>
        <taxon>Bacteria</taxon>
        <taxon>Bacillati</taxon>
        <taxon>Actinomycetota</taxon>
        <taxon>Actinomycetes</taxon>
        <taxon>Glycomycetales</taxon>
        <taxon>Glycomycetaceae</taxon>
        <taxon>Salininema</taxon>
    </lineage>
</organism>